<proteinExistence type="predicted"/>
<name>X1CMI1_9ZZZZ</name>
<reference evidence="1" key="1">
    <citation type="journal article" date="2014" name="Front. Microbiol.">
        <title>High frequency of phylogenetically diverse reductive dehalogenase-homologous genes in deep subseafloor sedimentary metagenomes.</title>
        <authorList>
            <person name="Kawai M."/>
            <person name="Futagami T."/>
            <person name="Toyoda A."/>
            <person name="Takaki Y."/>
            <person name="Nishi S."/>
            <person name="Hori S."/>
            <person name="Arai W."/>
            <person name="Tsubouchi T."/>
            <person name="Morono Y."/>
            <person name="Uchiyama I."/>
            <person name="Ito T."/>
            <person name="Fujiyama A."/>
            <person name="Inagaki F."/>
            <person name="Takami H."/>
        </authorList>
    </citation>
    <scope>NUCLEOTIDE SEQUENCE</scope>
    <source>
        <strain evidence="1">Expedition CK06-06</strain>
    </source>
</reference>
<organism evidence="1">
    <name type="scientific">marine sediment metagenome</name>
    <dbReference type="NCBI Taxonomy" id="412755"/>
    <lineage>
        <taxon>unclassified sequences</taxon>
        <taxon>metagenomes</taxon>
        <taxon>ecological metagenomes</taxon>
    </lineage>
</organism>
<accession>X1CMI1</accession>
<gene>
    <name evidence="1" type="ORF">S01H4_50784</name>
</gene>
<comment type="caution">
    <text evidence="1">The sequence shown here is derived from an EMBL/GenBank/DDBJ whole genome shotgun (WGS) entry which is preliminary data.</text>
</comment>
<dbReference type="AlphaFoldDB" id="X1CMI1"/>
<evidence type="ECO:0000313" key="1">
    <source>
        <dbReference type="EMBL" id="GAG94192.1"/>
    </source>
</evidence>
<dbReference type="EMBL" id="BART01028861">
    <property type="protein sequence ID" value="GAG94192.1"/>
    <property type="molecule type" value="Genomic_DNA"/>
</dbReference>
<sequence>MPLVKKRIFLTAGSTSDQVLAGTTYEYVDPNTVIRVAAAVDTAGTSATADTTMDFTVNNAEFSRGASVSALVTGEPFGASENSNYVMNNMVTTGAIRNRPI</sequence>
<feature type="non-terminal residue" evidence="1">
    <location>
        <position position="101"/>
    </location>
</feature>
<protein>
    <submittedName>
        <fullName evidence="1">Uncharacterized protein</fullName>
    </submittedName>
</protein>